<dbReference type="Gene3D" id="3.40.50.720">
    <property type="entry name" value="NAD(P)-binding Rossmann-like Domain"/>
    <property type="match status" value="1"/>
</dbReference>
<dbReference type="OrthoDB" id="9804695at2"/>
<keyword evidence="3" id="KW-1185">Reference proteome</keyword>
<organism evidence="2 3">
    <name type="scientific">Janthinobacterium agaricidamnosum NBRC 102515 = DSM 9628</name>
    <dbReference type="NCBI Taxonomy" id="1349767"/>
    <lineage>
        <taxon>Bacteria</taxon>
        <taxon>Pseudomonadati</taxon>
        <taxon>Pseudomonadota</taxon>
        <taxon>Betaproteobacteria</taxon>
        <taxon>Burkholderiales</taxon>
        <taxon>Oxalobacteraceae</taxon>
        <taxon>Janthinobacterium</taxon>
    </lineage>
</organism>
<dbReference type="Pfam" id="PF13380">
    <property type="entry name" value="CoA_binding_2"/>
    <property type="match status" value="1"/>
</dbReference>
<evidence type="ECO:0000259" key="1">
    <source>
        <dbReference type="Pfam" id="PF13380"/>
    </source>
</evidence>
<dbReference type="AlphaFoldDB" id="W0VDU4"/>
<sequence length="85" mass="9122">MVVIMSTIAHRTIVDLLAASRIIAVAGHQVAAYLLAHGYRILPVNPSYAGRDILGQRCYATLAAAGLDVVMDHCLKIEHARLEAA</sequence>
<reference evidence="2 3" key="1">
    <citation type="journal article" date="2015" name="Genome Announc.">
        <title>Genome Sequence of Mushroom Soft-Rot Pathogen Janthinobacterium agaricidamnosum.</title>
        <authorList>
            <person name="Graupner K."/>
            <person name="Lackner G."/>
            <person name="Hertweck C."/>
        </authorList>
    </citation>
    <scope>NUCLEOTIDE SEQUENCE [LARGE SCALE GENOMIC DNA]</scope>
    <source>
        <strain evidence="3">NBRC 102515 / DSM 9628</strain>
    </source>
</reference>
<dbReference type="SUPFAM" id="SSF51735">
    <property type="entry name" value="NAD(P)-binding Rossmann-fold domains"/>
    <property type="match status" value="1"/>
</dbReference>
<dbReference type="PATRIC" id="fig|1349767.4.peg.1848"/>
<evidence type="ECO:0000313" key="3">
    <source>
        <dbReference type="Proteomes" id="UP000027604"/>
    </source>
</evidence>
<dbReference type="KEGG" id="jag:GJA_5249"/>
<gene>
    <name evidence="2" type="ORF">GJA_5249</name>
</gene>
<protein>
    <recommendedName>
        <fullName evidence="1">CoA-binding domain-containing protein</fullName>
    </recommendedName>
</protein>
<accession>W0VDU4</accession>
<name>W0VDU4_9BURK</name>
<dbReference type="STRING" id="1349767.GJA_5249"/>
<dbReference type="InterPro" id="IPR003781">
    <property type="entry name" value="CoA-bd"/>
</dbReference>
<dbReference type="Proteomes" id="UP000027604">
    <property type="component" value="Chromosome I"/>
</dbReference>
<evidence type="ECO:0000313" key="2">
    <source>
        <dbReference type="EMBL" id="CDG85845.1"/>
    </source>
</evidence>
<dbReference type="InterPro" id="IPR036291">
    <property type="entry name" value="NAD(P)-bd_dom_sf"/>
</dbReference>
<dbReference type="EMBL" id="HG322949">
    <property type="protein sequence ID" value="CDG85845.1"/>
    <property type="molecule type" value="Genomic_DNA"/>
</dbReference>
<proteinExistence type="predicted"/>
<dbReference type="eggNOG" id="COG1832">
    <property type="taxonomic scope" value="Bacteria"/>
</dbReference>
<dbReference type="HOGENOM" id="CLU_2508267_0_0_4"/>
<feature type="domain" description="CoA-binding" evidence="1">
    <location>
        <begin position="26"/>
        <end position="63"/>
    </location>
</feature>